<gene>
    <name evidence="1" type="ORF">LCGC14_2254550</name>
</gene>
<comment type="caution">
    <text evidence="1">The sequence shown here is derived from an EMBL/GenBank/DDBJ whole genome shotgun (WGS) entry which is preliminary data.</text>
</comment>
<name>A0A0F9FWJ2_9ZZZZ</name>
<proteinExistence type="predicted"/>
<dbReference type="EMBL" id="LAZR01030810">
    <property type="protein sequence ID" value="KKL55527.1"/>
    <property type="molecule type" value="Genomic_DNA"/>
</dbReference>
<organism evidence="1">
    <name type="scientific">marine sediment metagenome</name>
    <dbReference type="NCBI Taxonomy" id="412755"/>
    <lineage>
        <taxon>unclassified sequences</taxon>
        <taxon>metagenomes</taxon>
        <taxon>ecological metagenomes</taxon>
    </lineage>
</organism>
<evidence type="ECO:0000313" key="1">
    <source>
        <dbReference type="EMBL" id="KKL55527.1"/>
    </source>
</evidence>
<sequence>MDSKKFFGGLLETMEKALASVG</sequence>
<dbReference type="AlphaFoldDB" id="A0A0F9FWJ2"/>
<accession>A0A0F9FWJ2</accession>
<protein>
    <submittedName>
        <fullName evidence="1">Uncharacterized protein</fullName>
    </submittedName>
</protein>
<feature type="non-terminal residue" evidence="1">
    <location>
        <position position="22"/>
    </location>
</feature>
<reference evidence="1" key="1">
    <citation type="journal article" date="2015" name="Nature">
        <title>Complex archaea that bridge the gap between prokaryotes and eukaryotes.</title>
        <authorList>
            <person name="Spang A."/>
            <person name="Saw J.H."/>
            <person name="Jorgensen S.L."/>
            <person name="Zaremba-Niedzwiedzka K."/>
            <person name="Martijn J."/>
            <person name="Lind A.E."/>
            <person name="van Eijk R."/>
            <person name="Schleper C."/>
            <person name="Guy L."/>
            <person name="Ettema T.J."/>
        </authorList>
    </citation>
    <scope>NUCLEOTIDE SEQUENCE</scope>
</reference>